<keyword evidence="4 5" id="KW-0472">Membrane</keyword>
<feature type="transmembrane region" description="Helical" evidence="5">
    <location>
        <begin position="57"/>
        <end position="80"/>
    </location>
</feature>
<evidence type="ECO:0000256" key="5">
    <source>
        <dbReference type="SAM" id="Phobius"/>
    </source>
</evidence>
<dbReference type="RefSeq" id="WP_117894361.1">
    <property type="nucleotide sequence ID" value="NZ_CABJCV010000004.1"/>
</dbReference>
<dbReference type="EMBL" id="QRUP01000004">
    <property type="protein sequence ID" value="RGR75637.1"/>
    <property type="molecule type" value="Genomic_DNA"/>
</dbReference>
<dbReference type="Pfam" id="PF02659">
    <property type="entry name" value="Mntp"/>
    <property type="match status" value="1"/>
</dbReference>
<feature type="transmembrane region" description="Helical" evidence="5">
    <location>
        <begin position="6"/>
        <end position="22"/>
    </location>
</feature>
<keyword evidence="1" id="KW-1003">Cell membrane</keyword>
<evidence type="ECO:0000256" key="2">
    <source>
        <dbReference type="ARBA" id="ARBA00022692"/>
    </source>
</evidence>
<feature type="transmembrane region" description="Helical" evidence="5">
    <location>
        <begin position="34"/>
        <end position="51"/>
    </location>
</feature>
<organism evidence="6 7">
    <name type="scientific">Holdemania filiformis</name>
    <dbReference type="NCBI Taxonomy" id="61171"/>
    <lineage>
        <taxon>Bacteria</taxon>
        <taxon>Bacillati</taxon>
        <taxon>Bacillota</taxon>
        <taxon>Erysipelotrichia</taxon>
        <taxon>Erysipelotrichales</taxon>
        <taxon>Erysipelotrichaceae</taxon>
        <taxon>Holdemania</taxon>
    </lineage>
</organism>
<evidence type="ECO:0008006" key="8">
    <source>
        <dbReference type="Google" id="ProtNLM"/>
    </source>
</evidence>
<reference evidence="6 7" key="1">
    <citation type="submission" date="2018-08" db="EMBL/GenBank/DDBJ databases">
        <title>A genome reference for cultivated species of the human gut microbiota.</title>
        <authorList>
            <person name="Zou Y."/>
            <person name="Xue W."/>
            <person name="Luo G."/>
        </authorList>
    </citation>
    <scope>NUCLEOTIDE SEQUENCE [LARGE SCALE GENOMIC DNA]</scope>
    <source>
        <strain evidence="6 7">AF24-29</strain>
    </source>
</reference>
<keyword evidence="2 5" id="KW-0812">Transmembrane</keyword>
<dbReference type="GeneID" id="83014805"/>
<evidence type="ECO:0000256" key="1">
    <source>
        <dbReference type="ARBA" id="ARBA00022475"/>
    </source>
</evidence>
<dbReference type="Proteomes" id="UP000284178">
    <property type="component" value="Unassembled WGS sequence"/>
</dbReference>
<dbReference type="InterPro" id="IPR003810">
    <property type="entry name" value="Mntp/YtaF"/>
</dbReference>
<comment type="caution">
    <text evidence="6">The sequence shown here is derived from an EMBL/GenBank/DDBJ whole genome shotgun (WGS) entry which is preliminary data.</text>
</comment>
<evidence type="ECO:0000313" key="7">
    <source>
        <dbReference type="Proteomes" id="UP000284178"/>
    </source>
</evidence>
<dbReference type="AlphaFoldDB" id="A0A412G4R8"/>
<name>A0A412G4R8_9FIRM</name>
<feature type="transmembrane region" description="Helical" evidence="5">
    <location>
        <begin position="117"/>
        <end position="137"/>
    </location>
</feature>
<sequence length="193" mass="20836">MAHLIFLSLLVSLDGFFSGFTFRLKKIRICLPQLLFISLCPLVIVTAVMLSSQRMTAGIPAGAAKGLGFVLFFCLAYLSFADALKKRKSSPPTLITMINNPASSDLDHNQRLSSREALLLGLALSLDNAVLGFSFALDGAPVGSTALCFALVNFLLVMAGNLCPGLPFIDRFEKGSEYLPSLLFLILAFSRLL</sequence>
<gene>
    <name evidence="6" type="ORF">DWY25_05220</name>
</gene>
<accession>A0A412G4R8</accession>
<keyword evidence="7" id="KW-1185">Reference proteome</keyword>
<evidence type="ECO:0000256" key="4">
    <source>
        <dbReference type="ARBA" id="ARBA00023136"/>
    </source>
</evidence>
<proteinExistence type="predicted"/>
<evidence type="ECO:0000313" key="6">
    <source>
        <dbReference type="EMBL" id="RGR75637.1"/>
    </source>
</evidence>
<feature type="transmembrane region" description="Helical" evidence="5">
    <location>
        <begin position="143"/>
        <end position="163"/>
    </location>
</feature>
<dbReference type="PANTHER" id="PTHR35529">
    <property type="entry name" value="MANGANESE EFFLUX PUMP MNTP-RELATED"/>
    <property type="match status" value="1"/>
</dbReference>
<protein>
    <recommendedName>
        <fullName evidence="8">Sporulation protein YtaF</fullName>
    </recommendedName>
</protein>
<dbReference type="PANTHER" id="PTHR35529:SF2">
    <property type="entry name" value="SPORULATION PROTEIN YTAF-RELATED"/>
    <property type="match status" value="1"/>
</dbReference>
<evidence type="ECO:0000256" key="3">
    <source>
        <dbReference type="ARBA" id="ARBA00022989"/>
    </source>
</evidence>
<keyword evidence="3 5" id="KW-1133">Transmembrane helix</keyword>